<evidence type="ECO:0000313" key="1">
    <source>
        <dbReference type="EMBL" id="KKK63925.1"/>
    </source>
</evidence>
<name>A0A0F8XRW9_9ZZZZ</name>
<comment type="caution">
    <text evidence="1">The sequence shown here is derived from an EMBL/GenBank/DDBJ whole genome shotgun (WGS) entry which is preliminary data.</text>
</comment>
<protein>
    <submittedName>
        <fullName evidence="1">Uncharacterized protein</fullName>
    </submittedName>
</protein>
<organism evidence="1">
    <name type="scientific">marine sediment metagenome</name>
    <dbReference type="NCBI Taxonomy" id="412755"/>
    <lineage>
        <taxon>unclassified sequences</taxon>
        <taxon>metagenomes</taxon>
        <taxon>ecological metagenomes</taxon>
    </lineage>
</organism>
<gene>
    <name evidence="1" type="ORF">LCGC14_2989370</name>
</gene>
<dbReference type="EMBL" id="LAZR01061266">
    <property type="protein sequence ID" value="KKK63925.1"/>
    <property type="molecule type" value="Genomic_DNA"/>
</dbReference>
<accession>A0A0F8XRW9</accession>
<proteinExistence type="predicted"/>
<reference evidence="1" key="1">
    <citation type="journal article" date="2015" name="Nature">
        <title>Complex archaea that bridge the gap between prokaryotes and eukaryotes.</title>
        <authorList>
            <person name="Spang A."/>
            <person name="Saw J.H."/>
            <person name="Jorgensen S.L."/>
            <person name="Zaremba-Niedzwiedzka K."/>
            <person name="Martijn J."/>
            <person name="Lind A.E."/>
            <person name="van Eijk R."/>
            <person name="Schleper C."/>
            <person name="Guy L."/>
            <person name="Ettema T.J."/>
        </authorList>
    </citation>
    <scope>NUCLEOTIDE SEQUENCE</scope>
</reference>
<sequence length="74" mass="8316">MSNWYVTVRSYAEEFYVNTISFDGKVSANGHHGYVHRRSARRAAIALAKKLGVSYRQDLEYTVTPQAFTASVTA</sequence>
<dbReference type="AlphaFoldDB" id="A0A0F8XRW9"/>